<dbReference type="InterPro" id="IPR046831">
    <property type="entry name" value="Calmodulin_bind_N"/>
</dbReference>
<feature type="domain" description="Calmodulin binding protein-like N-terminal" evidence="2">
    <location>
        <begin position="92"/>
        <end position="158"/>
    </location>
</feature>
<dbReference type="EMBL" id="JAMZMK010005560">
    <property type="protein sequence ID" value="KAI7753067.1"/>
    <property type="molecule type" value="Genomic_DNA"/>
</dbReference>
<proteinExistence type="predicted"/>
<feature type="region of interest" description="Disordered" evidence="1">
    <location>
        <begin position="58"/>
        <end position="83"/>
    </location>
</feature>
<gene>
    <name evidence="3" type="ORF">M8C21_016822</name>
</gene>
<organism evidence="3 4">
    <name type="scientific">Ambrosia artemisiifolia</name>
    <name type="common">Common ragweed</name>
    <dbReference type="NCBI Taxonomy" id="4212"/>
    <lineage>
        <taxon>Eukaryota</taxon>
        <taxon>Viridiplantae</taxon>
        <taxon>Streptophyta</taxon>
        <taxon>Embryophyta</taxon>
        <taxon>Tracheophyta</taxon>
        <taxon>Spermatophyta</taxon>
        <taxon>Magnoliopsida</taxon>
        <taxon>eudicotyledons</taxon>
        <taxon>Gunneridae</taxon>
        <taxon>Pentapetalae</taxon>
        <taxon>asterids</taxon>
        <taxon>campanulids</taxon>
        <taxon>Asterales</taxon>
        <taxon>Asteraceae</taxon>
        <taxon>Asteroideae</taxon>
        <taxon>Heliantheae alliance</taxon>
        <taxon>Heliantheae</taxon>
        <taxon>Ambrosia</taxon>
    </lineage>
</organism>
<evidence type="ECO:0000313" key="3">
    <source>
        <dbReference type="EMBL" id="KAI7753067.1"/>
    </source>
</evidence>
<sequence>MLWRLMMITMKITGAKTTVAGNVVVKTSDDLTTSGSIDPLILPGHMALQLQRTMPMLNHQSPEEEKSDSNTTSSDPLSNLTRGADGNSNITLKLTFRNRIGLPVYTGIPLLGEYQTPFEIALVDAFIEQKVNIGTESTAKLKIMGFRVGDDDDDGGWTFEVC</sequence>
<dbReference type="Proteomes" id="UP001206925">
    <property type="component" value="Unassembled WGS sequence"/>
</dbReference>
<name>A0AAD5D4U8_AMBAR</name>
<evidence type="ECO:0000256" key="1">
    <source>
        <dbReference type="SAM" id="MobiDB-lite"/>
    </source>
</evidence>
<keyword evidence="4" id="KW-1185">Reference proteome</keyword>
<reference evidence="3" key="1">
    <citation type="submission" date="2022-06" db="EMBL/GenBank/DDBJ databases">
        <title>Uncovering the hologenomic basis of an extraordinary plant invasion.</title>
        <authorList>
            <person name="Bieker V.C."/>
            <person name="Martin M.D."/>
            <person name="Gilbert T."/>
            <person name="Hodgins K."/>
            <person name="Battlay P."/>
            <person name="Petersen B."/>
            <person name="Wilson J."/>
        </authorList>
    </citation>
    <scope>NUCLEOTIDE SEQUENCE</scope>
    <source>
        <strain evidence="3">AA19_3_7</strain>
        <tissue evidence="3">Leaf</tissue>
    </source>
</reference>
<feature type="compositionally biased region" description="Polar residues" evidence="1">
    <location>
        <begin position="69"/>
        <end position="83"/>
    </location>
</feature>
<evidence type="ECO:0000259" key="2">
    <source>
        <dbReference type="Pfam" id="PF07887"/>
    </source>
</evidence>
<comment type="caution">
    <text evidence="3">The sequence shown here is derived from an EMBL/GenBank/DDBJ whole genome shotgun (WGS) entry which is preliminary data.</text>
</comment>
<dbReference type="AlphaFoldDB" id="A0AAD5D4U8"/>
<protein>
    <recommendedName>
        <fullName evidence="2">Calmodulin binding protein-like N-terminal domain-containing protein</fullName>
    </recommendedName>
</protein>
<evidence type="ECO:0000313" key="4">
    <source>
        <dbReference type="Proteomes" id="UP001206925"/>
    </source>
</evidence>
<dbReference type="Pfam" id="PF07887">
    <property type="entry name" value="Calmodulin_bind"/>
    <property type="match status" value="1"/>
</dbReference>
<accession>A0AAD5D4U8</accession>